<organism evidence="1 2">
    <name type="scientific">Atta colombica</name>
    <dbReference type="NCBI Taxonomy" id="520822"/>
    <lineage>
        <taxon>Eukaryota</taxon>
        <taxon>Metazoa</taxon>
        <taxon>Ecdysozoa</taxon>
        <taxon>Arthropoda</taxon>
        <taxon>Hexapoda</taxon>
        <taxon>Insecta</taxon>
        <taxon>Pterygota</taxon>
        <taxon>Neoptera</taxon>
        <taxon>Endopterygota</taxon>
        <taxon>Hymenoptera</taxon>
        <taxon>Apocrita</taxon>
        <taxon>Aculeata</taxon>
        <taxon>Formicoidea</taxon>
        <taxon>Formicidae</taxon>
        <taxon>Myrmicinae</taxon>
        <taxon>Atta</taxon>
    </lineage>
</organism>
<keyword evidence="2" id="KW-1185">Reference proteome</keyword>
<dbReference type="AlphaFoldDB" id="A0A151I313"/>
<dbReference type="Proteomes" id="UP000078540">
    <property type="component" value="Unassembled WGS sequence"/>
</dbReference>
<reference evidence="1 2" key="1">
    <citation type="submission" date="2015-09" db="EMBL/GenBank/DDBJ databases">
        <title>Atta colombica WGS genome.</title>
        <authorList>
            <person name="Nygaard S."/>
            <person name="Hu H."/>
            <person name="Boomsma J."/>
            <person name="Zhang G."/>
        </authorList>
    </citation>
    <scope>NUCLEOTIDE SEQUENCE [LARGE SCALE GENOMIC DNA]</scope>
    <source>
        <strain evidence="1">Treedump-2</strain>
        <tissue evidence="1">Whole body</tissue>
    </source>
</reference>
<sequence>MTTKDSFFPNSPTRCQEGSIAVSLRHSQSTVSDLPTPSGKSSICKIESVTGKYKILPASSFILDYSTQRTNKSGYFQDHVGLLLAFNGRNDINYDAKHYYSFKGVSDKRPPLTEKSTSNIDMIIQNGVCIMNNGIVILLTPPGTNKSVINSSIDGK</sequence>
<evidence type="ECO:0000313" key="1">
    <source>
        <dbReference type="EMBL" id="KYM81473.1"/>
    </source>
</evidence>
<evidence type="ECO:0000313" key="2">
    <source>
        <dbReference type="Proteomes" id="UP000078540"/>
    </source>
</evidence>
<protein>
    <submittedName>
        <fullName evidence="1">Uncharacterized protein</fullName>
    </submittedName>
</protein>
<name>A0A151I313_9HYME</name>
<dbReference type="EMBL" id="KQ976534">
    <property type="protein sequence ID" value="KYM81473.1"/>
    <property type="molecule type" value="Genomic_DNA"/>
</dbReference>
<proteinExistence type="predicted"/>
<gene>
    <name evidence="1" type="ORF">ALC53_08068</name>
</gene>
<accession>A0A151I313</accession>